<evidence type="ECO:0000256" key="4">
    <source>
        <dbReference type="PROSITE-ProRule" id="PRU00433"/>
    </source>
</evidence>
<dbReference type="PANTHER" id="PTHR35008:SF8">
    <property type="entry name" value="ALCOHOL DEHYDROGENASE CYTOCHROME C SUBUNIT"/>
    <property type="match status" value="1"/>
</dbReference>
<feature type="domain" description="Cytochrome c" evidence="5">
    <location>
        <begin position="185"/>
        <end position="291"/>
    </location>
</feature>
<dbReference type="EMBL" id="CP124535">
    <property type="protein sequence ID" value="WGV17023.1"/>
    <property type="molecule type" value="Genomic_DNA"/>
</dbReference>
<dbReference type="Gene3D" id="1.10.760.10">
    <property type="entry name" value="Cytochrome c-like domain"/>
    <property type="match status" value="2"/>
</dbReference>
<evidence type="ECO:0000259" key="5">
    <source>
        <dbReference type="PROSITE" id="PS51007"/>
    </source>
</evidence>
<dbReference type="InterPro" id="IPR051459">
    <property type="entry name" value="Cytochrome_c-type_DH"/>
</dbReference>
<evidence type="ECO:0000256" key="1">
    <source>
        <dbReference type="ARBA" id="ARBA00022617"/>
    </source>
</evidence>
<dbReference type="InterPro" id="IPR036909">
    <property type="entry name" value="Cyt_c-like_dom_sf"/>
</dbReference>
<keyword evidence="2 4" id="KW-0479">Metal-binding</keyword>
<proteinExistence type="predicted"/>
<organism evidence="6 7">
    <name type="scientific">Fuscovulum ytuae</name>
    <dbReference type="NCBI Taxonomy" id="3042299"/>
    <lineage>
        <taxon>Bacteria</taxon>
        <taxon>Pseudomonadati</taxon>
        <taxon>Pseudomonadota</taxon>
        <taxon>Alphaproteobacteria</taxon>
        <taxon>Rhodobacterales</taxon>
        <taxon>Paracoccaceae</taxon>
        <taxon>Fuscovulum</taxon>
    </lineage>
</organism>
<dbReference type="PROSITE" id="PS51007">
    <property type="entry name" value="CYTC"/>
    <property type="match status" value="2"/>
</dbReference>
<evidence type="ECO:0000313" key="6">
    <source>
        <dbReference type="EMBL" id="WGV17023.1"/>
    </source>
</evidence>
<evidence type="ECO:0000256" key="2">
    <source>
        <dbReference type="ARBA" id="ARBA00022723"/>
    </source>
</evidence>
<accession>A0ABY8Q832</accession>
<dbReference type="Pfam" id="PF00034">
    <property type="entry name" value="Cytochrom_C"/>
    <property type="match status" value="2"/>
</dbReference>
<dbReference type="InterPro" id="IPR009056">
    <property type="entry name" value="Cyt_c-like_dom"/>
</dbReference>
<dbReference type="Proteomes" id="UP001230978">
    <property type="component" value="Chromosome"/>
</dbReference>
<keyword evidence="1 4" id="KW-0349">Heme</keyword>
<dbReference type="RefSeq" id="WP_281467925.1">
    <property type="nucleotide sequence ID" value="NZ_CP124535.1"/>
</dbReference>
<feature type="domain" description="Cytochrome c" evidence="5">
    <location>
        <begin position="37"/>
        <end position="144"/>
    </location>
</feature>
<keyword evidence="7" id="KW-1185">Reference proteome</keyword>
<name>A0ABY8Q832_9RHOB</name>
<gene>
    <name evidence="6" type="ORF">QF092_04230</name>
</gene>
<reference evidence="6 7" key="1">
    <citation type="submission" date="2023-04" db="EMBL/GenBank/DDBJ databases">
        <title>YMD61, complete Genome.</title>
        <authorList>
            <person name="Zhang J."/>
        </authorList>
    </citation>
    <scope>NUCLEOTIDE SEQUENCE [LARGE SCALE GENOMIC DNA]</scope>
    <source>
        <strain evidence="6 7">YMD61</strain>
    </source>
</reference>
<evidence type="ECO:0000256" key="3">
    <source>
        <dbReference type="ARBA" id="ARBA00023004"/>
    </source>
</evidence>
<protein>
    <submittedName>
        <fullName evidence="6">Cytochrome c</fullName>
    </submittedName>
</protein>
<sequence>MRLLPALAILFLGGAAGGWMLTAPDPLPAATFDGLTGDPARGELVFTAAGCASCHAAPGATGDAELVLAGGQRFPSDFGTFIAPNISPSEQGIGGWGVADLGNALMRGVSPDGAHYYPALPYASYAKMQPQDVADIHAYMQTLPPSDVASQPHDMGFPFNIRRSVGVWKLLFLNEDWVLSGDLSPEETRGREIVEALAHCGECHTPRNALGGMDTGRWLAGAPNPSGEGTIPNITPAKLTWSTGEIVTYLTTGFTPEFDSAGGHMAHVVSNMAKLPDDDRRAVAAYLKRLPAAE</sequence>
<dbReference type="PANTHER" id="PTHR35008">
    <property type="entry name" value="BLL4482 PROTEIN-RELATED"/>
    <property type="match status" value="1"/>
</dbReference>
<dbReference type="SUPFAM" id="SSF46626">
    <property type="entry name" value="Cytochrome c"/>
    <property type="match status" value="2"/>
</dbReference>
<evidence type="ECO:0000313" key="7">
    <source>
        <dbReference type="Proteomes" id="UP001230978"/>
    </source>
</evidence>
<keyword evidence="3 4" id="KW-0408">Iron</keyword>